<dbReference type="AlphaFoldDB" id="J1JQ45"/>
<comment type="caution">
    <text evidence="1">The sequence shown here is derived from an EMBL/GenBank/DDBJ whole genome shotgun (WGS) entry which is preliminary data.</text>
</comment>
<organism evidence="1 2">
    <name type="scientific">Cardidatus Bartonella washoeensis 085-0475</name>
    <dbReference type="NCBI Taxonomy" id="1094564"/>
    <lineage>
        <taxon>Bacteria</taxon>
        <taxon>Pseudomonadati</taxon>
        <taxon>Pseudomonadota</taxon>
        <taxon>Alphaproteobacteria</taxon>
        <taxon>Hyphomicrobiales</taxon>
        <taxon>Bartonellaceae</taxon>
        <taxon>Bartonella</taxon>
    </lineage>
</organism>
<protein>
    <submittedName>
        <fullName evidence="1">Uncharacterized protein</fullName>
    </submittedName>
</protein>
<proteinExistence type="predicted"/>
<gene>
    <name evidence="1" type="ORF">MCW_00396</name>
</gene>
<dbReference type="Proteomes" id="UP000002646">
    <property type="component" value="Unassembled WGS sequence"/>
</dbReference>
<dbReference type="EMBL" id="AILX01000005">
    <property type="protein sequence ID" value="EJF86500.1"/>
    <property type="molecule type" value="Genomic_DNA"/>
</dbReference>
<evidence type="ECO:0000313" key="2">
    <source>
        <dbReference type="Proteomes" id="UP000002646"/>
    </source>
</evidence>
<sequence length="70" mass="8222">MILSFLATRAGFLPKQLNIRYIQDYNVAADQSKCMDKLGDTLDKNSQTLPGYWRENKLQLIRINEYRIEV</sequence>
<reference evidence="1 2" key="1">
    <citation type="submission" date="2012-03" db="EMBL/GenBank/DDBJ databases">
        <title>The Genome Sequence of Bartonella washoensis 085-0475.</title>
        <authorList>
            <consortium name="The Broad Institute Genome Sequencing Platform"/>
            <consortium name="The Broad Institute Genome Sequencing Center for Infectious Disease"/>
            <person name="Feldgarden M."/>
            <person name="Kirby J."/>
            <person name="Kosoy M."/>
            <person name="Birtles R."/>
            <person name="Probert W.S."/>
            <person name="Chiaraviglio L."/>
            <person name="Young S.K."/>
            <person name="Zeng Q."/>
            <person name="Gargeya S."/>
            <person name="Fitzgerald M."/>
            <person name="Haas B."/>
            <person name="Abouelleil A."/>
            <person name="Alvarado L."/>
            <person name="Arachchi H.M."/>
            <person name="Berlin A."/>
            <person name="Chapman S.B."/>
            <person name="Gearin G."/>
            <person name="Goldberg J."/>
            <person name="Griggs A."/>
            <person name="Gujja S."/>
            <person name="Hansen M."/>
            <person name="Heiman D."/>
            <person name="Howarth C."/>
            <person name="Larimer J."/>
            <person name="Lui A."/>
            <person name="MacDonald P.J.P."/>
            <person name="McCowen C."/>
            <person name="Montmayeur A."/>
            <person name="Murphy C."/>
            <person name="Neiman D."/>
            <person name="Pearson M."/>
            <person name="Priest M."/>
            <person name="Roberts A."/>
            <person name="Saif S."/>
            <person name="Shea T."/>
            <person name="Sisk P."/>
            <person name="Stolte C."/>
            <person name="Sykes S."/>
            <person name="Wortman J."/>
            <person name="Nusbaum C."/>
            <person name="Birren B."/>
        </authorList>
    </citation>
    <scope>NUCLEOTIDE SEQUENCE [LARGE SCALE GENOMIC DNA]</scope>
    <source>
        <strain evidence="1 2">085-0475</strain>
    </source>
</reference>
<name>J1JQ45_9HYPH</name>
<accession>J1JQ45</accession>
<evidence type="ECO:0000313" key="1">
    <source>
        <dbReference type="EMBL" id="EJF86500.1"/>
    </source>
</evidence>
<dbReference type="HOGENOM" id="CLU_2749595_0_0_5"/>